<feature type="domain" description="Phosphatidylglycerol lysyltransferase C-terminal" evidence="7">
    <location>
        <begin position="529"/>
        <end position="823"/>
    </location>
</feature>
<dbReference type="InterPro" id="IPR051211">
    <property type="entry name" value="PG_lysyltransferase"/>
</dbReference>
<organism evidence="8 9">
    <name type="scientific">Enterococcus casseliflavus</name>
    <name type="common">Enterococcus flavescens</name>
    <dbReference type="NCBI Taxonomy" id="37734"/>
    <lineage>
        <taxon>Bacteria</taxon>
        <taxon>Bacillati</taxon>
        <taxon>Bacillota</taxon>
        <taxon>Bacilli</taxon>
        <taxon>Lactobacillales</taxon>
        <taxon>Enterococcaceae</taxon>
        <taxon>Enterococcus</taxon>
    </lineage>
</organism>
<evidence type="ECO:0000256" key="1">
    <source>
        <dbReference type="ARBA" id="ARBA00004651"/>
    </source>
</evidence>
<name>A0A415EW99_ENTCA</name>
<evidence type="ECO:0000256" key="2">
    <source>
        <dbReference type="ARBA" id="ARBA00022475"/>
    </source>
</evidence>
<evidence type="ECO:0000259" key="7">
    <source>
        <dbReference type="Pfam" id="PF09924"/>
    </source>
</evidence>
<comment type="subcellular location">
    <subcellularLocation>
        <location evidence="1">Cell membrane</location>
        <topology evidence="1">Multi-pass membrane protein</topology>
    </subcellularLocation>
</comment>
<dbReference type="EMBL" id="QRMZ01000004">
    <property type="protein sequence ID" value="RHK07518.1"/>
    <property type="molecule type" value="Genomic_DNA"/>
</dbReference>
<evidence type="ECO:0000256" key="4">
    <source>
        <dbReference type="ARBA" id="ARBA00022989"/>
    </source>
</evidence>
<keyword evidence="5 6" id="KW-0472">Membrane</keyword>
<dbReference type="AlphaFoldDB" id="A0A415EW99"/>
<accession>A0A415EW99</accession>
<feature type="transmembrane region" description="Helical" evidence="6">
    <location>
        <begin position="437"/>
        <end position="459"/>
    </location>
</feature>
<keyword evidence="4 6" id="KW-1133">Transmembrane helix</keyword>
<reference evidence="8 9" key="1">
    <citation type="submission" date="2018-08" db="EMBL/GenBank/DDBJ databases">
        <title>A genome reference for cultivated species of the human gut microbiota.</title>
        <authorList>
            <person name="Zou Y."/>
            <person name="Xue W."/>
            <person name="Luo G."/>
        </authorList>
    </citation>
    <scope>NUCLEOTIDE SEQUENCE [LARGE SCALE GENOMIC DNA]</scope>
    <source>
        <strain evidence="8 9">AF48-16</strain>
    </source>
</reference>
<feature type="transmembrane region" description="Helical" evidence="6">
    <location>
        <begin position="357"/>
        <end position="381"/>
    </location>
</feature>
<evidence type="ECO:0000256" key="5">
    <source>
        <dbReference type="ARBA" id="ARBA00023136"/>
    </source>
</evidence>
<feature type="transmembrane region" description="Helical" evidence="6">
    <location>
        <begin position="54"/>
        <end position="73"/>
    </location>
</feature>
<feature type="transmembrane region" description="Helical" evidence="6">
    <location>
        <begin position="393"/>
        <end position="425"/>
    </location>
</feature>
<feature type="transmembrane region" description="Helical" evidence="6">
    <location>
        <begin position="201"/>
        <end position="223"/>
    </location>
</feature>
<proteinExistence type="predicted"/>
<sequence>MRIFTWLRDHRSLFKTLFLIAVAVIVFGELLSLSKTISIDQLKLLFAQLSLWRVALMAVIGLLCVFPMVLYDIVLNRLLGDKPDRRYLLETSWIINTMNNLIGFGGFISIGLRSEFYGKGKKGKDVAQAISKIFIYLMSGLSILSLAALAFVLFGPTTDYLQQYWIWLLGGSLYFPIVYALSFSKKNAYLGGLQRRDRLQLIAASLLEWLGVFAAFFTTGLLMGLSVDVFQLLPLFIAASVIGIVSMIPGELGTFDIMMIMGMGSLQIPRESVIAWLLLFRLFYYIIPFLIGLLFFSKNVGVSLNQRFSGIPKSLLLEVFHKIEVLLLYLTGTMLVLSATIPEAFDQIKWLAHLNPIRLNFVMQYPSIFLGYLFLIAGRGISARVSRAYMPTLLLIAATIGYAIFAGFRFSTMLFLLLLLAIMIFSKSELFRKQLVFAWEWLTIDGLLIGSLTILYVIIGVYNMPHINRHPTHHHSMDFLLFPSEKLWLQGFVAILFVAVAMLLFARYLMGPKHQLGVSAATDKVKHVLNTYGGNSDSHLVYLKDKQVYVYPEIGEPTVFFQFTTFNNKCLVMGDPSGKQADFPQALETFLTEMDQWNYLPVFYESSEEMVMLLHEFGYDFIKFGEKAYVDLPSFTLSGKKMKGQRALNNKITKEGFTFDVLTPPFSAETFATLKEISDNWLDGRKEKGFSLGFFSESYLSTAPIAVVRNQQQEIVAFASFMPTYQTGLASIDLMRHDPEKAPNGTMDFLFIQLFDYFKEQGYQQFDLGMAPLANVGTFRSSFLQERIAYLVYTFGSRFYSFEGLREYKQKYAASWSPRYILYSRDSWIGYVMIALLIVDNQAADKTK</sequence>
<feature type="transmembrane region" description="Helical" evidence="6">
    <location>
        <begin position="93"/>
        <end position="112"/>
    </location>
</feature>
<dbReference type="GO" id="GO:0016755">
    <property type="term" value="F:aminoacyltransferase activity"/>
    <property type="evidence" value="ECO:0007669"/>
    <property type="project" value="TreeGrafter"/>
</dbReference>
<feature type="transmembrane region" description="Helical" evidence="6">
    <location>
        <begin position="229"/>
        <end position="252"/>
    </location>
</feature>
<evidence type="ECO:0000313" key="9">
    <source>
        <dbReference type="Proteomes" id="UP000286288"/>
    </source>
</evidence>
<evidence type="ECO:0000313" key="8">
    <source>
        <dbReference type="EMBL" id="RHK07518.1"/>
    </source>
</evidence>
<dbReference type="InterPro" id="IPR024320">
    <property type="entry name" value="LPG_synthase_C"/>
</dbReference>
<comment type="caution">
    <text evidence="8">The sequence shown here is derived from an EMBL/GenBank/DDBJ whole genome shotgun (WGS) entry which is preliminary data.</text>
</comment>
<evidence type="ECO:0000256" key="6">
    <source>
        <dbReference type="SAM" id="Phobius"/>
    </source>
</evidence>
<dbReference type="InterPro" id="IPR016181">
    <property type="entry name" value="Acyl_CoA_acyltransferase"/>
</dbReference>
<feature type="transmembrane region" description="Helical" evidence="6">
    <location>
        <begin position="12"/>
        <end position="33"/>
    </location>
</feature>
<feature type="transmembrane region" description="Helical" evidence="6">
    <location>
        <begin position="273"/>
        <end position="296"/>
    </location>
</feature>
<feature type="transmembrane region" description="Helical" evidence="6">
    <location>
        <begin position="487"/>
        <end position="506"/>
    </location>
</feature>
<keyword evidence="3 6" id="KW-0812">Transmembrane</keyword>
<dbReference type="PANTHER" id="PTHR34697">
    <property type="entry name" value="PHOSPHATIDYLGLYCEROL LYSYLTRANSFERASE"/>
    <property type="match status" value="1"/>
</dbReference>
<dbReference type="PANTHER" id="PTHR34697:SF2">
    <property type="entry name" value="PHOSPHATIDYLGLYCEROL LYSYLTRANSFERASE"/>
    <property type="match status" value="1"/>
</dbReference>
<feature type="transmembrane region" description="Helical" evidence="6">
    <location>
        <begin position="326"/>
        <end position="345"/>
    </location>
</feature>
<feature type="transmembrane region" description="Helical" evidence="6">
    <location>
        <begin position="164"/>
        <end position="181"/>
    </location>
</feature>
<dbReference type="SUPFAM" id="SSF55729">
    <property type="entry name" value="Acyl-CoA N-acyltransferases (Nat)"/>
    <property type="match status" value="1"/>
</dbReference>
<keyword evidence="2" id="KW-1003">Cell membrane</keyword>
<protein>
    <submittedName>
        <fullName evidence="8">Bifunctional lysylphosphatidylglycerol flippase/synthetase MprF</fullName>
    </submittedName>
</protein>
<dbReference type="GO" id="GO:0005886">
    <property type="term" value="C:plasma membrane"/>
    <property type="evidence" value="ECO:0007669"/>
    <property type="project" value="UniProtKB-SubCell"/>
</dbReference>
<evidence type="ECO:0000256" key="3">
    <source>
        <dbReference type="ARBA" id="ARBA00022692"/>
    </source>
</evidence>
<dbReference type="Proteomes" id="UP000286288">
    <property type="component" value="Unassembled WGS sequence"/>
</dbReference>
<dbReference type="GO" id="GO:0055091">
    <property type="term" value="P:phospholipid homeostasis"/>
    <property type="evidence" value="ECO:0007669"/>
    <property type="project" value="TreeGrafter"/>
</dbReference>
<dbReference type="NCBIfam" id="NF033480">
    <property type="entry name" value="bifunc_MprF"/>
    <property type="match status" value="1"/>
</dbReference>
<dbReference type="Pfam" id="PF09924">
    <property type="entry name" value="LPG_synthase_C"/>
    <property type="match status" value="1"/>
</dbReference>
<feature type="transmembrane region" description="Helical" evidence="6">
    <location>
        <begin position="133"/>
        <end position="152"/>
    </location>
</feature>
<gene>
    <name evidence="8" type="primary">mprF</name>
    <name evidence="8" type="ORF">DW084_04555</name>
</gene>